<accession>A0A1M3L6G4</accession>
<organism evidence="2 3">
    <name type="scientific">Candidatus Kapaibacterium thiocyanatum</name>
    <dbReference type="NCBI Taxonomy" id="1895771"/>
    <lineage>
        <taxon>Bacteria</taxon>
        <taxon>Pseudomonadati</taxon>
        <taxon>Candidatus Kapaibacteriota</taxon>
        <taxon>Candidatus Kapaibacteriia</taxon>
        <taxon>Candidatus Kapaibacteriales</taxon>
        <taxon>Candidatus Kapaibacteriaceae</taxon>
        <taxon>Candidatus Kapaibacterium</taxon>
    </lineage>
</organism>
<dbReference type="GO" id="GO:0016747">
    <property type="term" value="F:acyltransferase activity, transferring groups other than amino-acyl groups"/>
    <property type="evidence" value="ECO:0007669"/>
    <property type="project" value="InterPro"/>
</dbReference>
<dbReference type="SUPFAM" id="SSF55729">
    <property type="entry name" value="Acyl-CoA N-acyltransferases (Nat)"/>
    <property type="match status" value="1"/>
</dbReference>
<feature type="domain" description="N-acetyltransferase" evidence="1">
    <location>
        <begin position="18"/>
        <end position="181"/>
    </location>
</feature>
<dbReference type="STRING" id="1895771.BGO89_00720"/>
<dbReference type="Pfam" id="PF00583">
    <property type="entry name" value="Acetyltransf_1"/>
    <property type="match status" value="1"/>
</dbReference>
<dbReference type="Gene3D" id="3.40.630.30">
    <property type="match status" value="1"/>
</dbReference>
<dbReference type="Proteomes" id="UP000184233">
    <property type="component" value="Unassembled WGS sequence"/>
</dbReference>
<dbReference type="PROSITE" id="PS51186">
    <property type="entry name" value="GNAT"/>
    <property type="match status" value="1"/>
</dbReference>
<dbReference type="InterPro" id="IPR000182">
    <property type="entry name" value="GNAT_dom"/>
</dbReference>
<comment type="caution">
    <text evidence="2">The sequence shown here is derived from an EMBL/GenBank/DDBJ whole genome shotgun (WGS) entry which is preliminary data.</text>
</comment>
<dbReference type="EMBL" id="MKVH01000002">
    <property type="protein sequence ID" value="OJX61151.1"/>
    <property type="molecule type" value="Genomic_DNA"/>
</dbReference>
<gene>
    <name evidence="2" type="ORF">BGO89_00720</name>
</gene>
<name>A0A1M3L6G4_9BACT</name>
<dbReference type="AlphaFoldDB" id="A0A1M3L6G4"/>
<sequence>MDHRTTIAIATAEGERSVVIRPVRQDDPISDITALLHRAYRPLADMGLRFLATYQDDDTTRERLFDGMGFVAILDDVIVGTVSAYAASNAEECAWYRNAGVWCFGQFAVEPDLQQSGLGSAMLRFVEDLSRREGGLELALDTSEQATHLIDYYTRRGFRFVAYVKWPSTNYRSVVLSKNLGNGDVTISDADR</sequence>
<evidence type="ECO:0000313" key="2">
    <source>
        <dbReference type="EMBL" id="OJX61151.1"/>
    </source>
</evidence>
<evidence type="ECO:0000259" key="1">
    <source>
        <dbReference type="PROSITE" id="PS51186"/>
    </source>
</evidence>
<proteinExistence type="predicted"/>
<protein>
    <recommendedName>
        <fullName evidence="1">N-acetyltransferase domain-containing protein</fullName>
    </recommendedName>
</protein>
<evidence type="ECO:0000313" key="3">
    <source>
        <dbReference type="Proteomes" id="UP000184233"/>
    </source>
</evidence>
<dbReference type="CDD" id="cd04301">
    <property type="entry name" value="NAT_SF"/>
    <property type="match status" value="1"/>
</dbReference>
<reference evidence="2 3" key="1">
    <citation type="submission" date="2016-09" db="EMBL/GenBank/DDBJ databases">
        <title>Genome-resolved meta-omics ties microbial dynamics to process performance in biotechnology for thiocyanate degradation.</title>
        <authorList>
            <person name="Kantor R.S."/>
            <person name="Huddy R.J."/>
            <person name="Iyer R."/>
            <person name="Thomas B.C."/>
            <person name="Brown C.T."/>
            <person name="Anantharaman K."/>
            <person name="Tringe S."/>
            <person name="Hettich R.L."/>
            <person name="Harrison S.T."/>
            <person name="Banfield J.F."/>
        </authorList>
    </citation>
    <scope>NUCLEOTIDE SEQUENCE [LARGE SCALE GENOMIC DNA]</scope>
    <source>
        <strain evidence="2">59-99</strain>
    </source>
</reference>
<dbReference type="InterPro" id="IPR016181">
    <property type="entry name" value="Acyl_CoA_acyltransferase"/>
</dbReference>